<proteinExistence type="predicted"/>
<dbReference type="EMBL" id="JAHLVD010000008">
    <property type="protein sequence ID" value="KAG7848437.1"/>
    <property type="molecule type" value="Genomic_DNA"/>
</dbReference>
<organism evidence="1 2">
    <name type="scientific">Pichia angusta</name>
    <name type="common">Yeast</name>
    <name type="synonym">Hansenula polymorpha</name>
    <dbReference type="NCBI Taxonomy" id="870730"/>
    <lineage>
        <taxon>Eukaryota</taxon>
        <taxon>Fungi</taxon>
        <taxon>Dikarya</taxon>
        <taxon>Ascomycota</taxon>
        <taxon>Saccharomycotina</taxon>
        <taxon>Pichiomycetes</taxon>
        <taxon>Pichiales</taxon>
        <taxon>Pichiaceae</taxon>
        <taxon>Ogataea</taxon>
    </lineage>
</organism>
<evidence type="ECO:0000313" key="2">
    <source>
        <dbReference type="Proteomes" id="UP001197328"/>
    </source>
</evidence>
<name>A0ABQ7RV45_PICAN</name>
<keyword evidence="2" id="KW-1185">Reference proteome</keyword>
<accession>A0ABQ7RV45</accession>
<comment type="caution">
    <text evidence="1">The sequence shown here is derived from an EMBL/GenBank/DDBJ whole genome shotgun (WGS) entry which is preliminary data.</text>
</comment>
<protein>
    <submittedName>
        <fullName evidence="1">Uncharacterized protein</fullName>
    </submittedName>
</protein>
<sequence>MSTPFYLMNNGLATGSGKQLEMASFWRAMATVLHIPISGGLLHISRGKIKEMAEHLSLGTLTDFALGVNTGIAGPLVCIWKATYKLKGITYT</sequence>
<dbReference type="Proteomes" id="UP001197328">
    <property type="component" value="Unassembled WGS sequence"/>
</dbReference>
<gene>
    <name evidence="1" type="ORF">KL940_003292</name>
</gene>
<reference evidence="1 2" key="1">
    <citation type="journal article" date="2021" name="G3 (Bethesda)">
        <title>Genomic diversity, chromosomal rearrangements, and interspecies hybridization in the ogataea polymorpha species complex.</title>
        <authorList>
            <person name="Hanson S.J."/>
            <person name="Cinneide E.O."/>
            <person name="Salzberg L.I."/>
            <person name="Wolfe K.H."/>
            <person name="McGowan J."/>
            <person name="Fitzpatrick D.A."/>
            <person name="Matlin K."/>
        </authorList>
    </citation>
    <scope>NUCLEOTIDE SEQUENCE [LARGE SCALE GENOMIC DNA]</scope>
    <source>
        <strain evidence="1">51-138</strain>
    </source>
</reference>
<evidence type="ECO:0000313" key="1">
    <source>
        <dbReference type="EMBL" id="KAG7848437.1"/>
    </source>
</evidence>